<dbReference type="AlphaFoldDB" id="A0A218YVR6"/>
<evidence type="ECO:0000313" key="2">
    <source>
        <dbReference type="Proteomes" id="UP000242519"/>
    </source>
</evidence>
<sequence length="106" mass="11226">MVSPDVSWSLNPYAITAGSKSYLTQGVADGNVSHSSQELSKTTRHRYGVAKDDTLDHLSANALLSSNSHSYCAGNASSIKTILAQFPAPAAQFTVTKVQPDSPFVL</sequence>
<dbReference type="InParanoid" id="A0A218YVR6"/>
<name>A0A218YVR6_9HELO</name>
<reference evidence="1 2" key="1">
    <citation type="submission" date="2017-04" db="EMBL/GenBank/DDBJ databases">
        <title>Draft genome sequence of Marssonina coronaria NL1: causal agent of apple blotch.</title>
        <authorList>
            <person name="Cheng Q."/>
        </authorList>
    </citation>
    <scope>NUCLEOTIDE SEQUENCE [LARGE SCALE GENOMIC DNA]</scope>
    <source>
        <strain evidence="1 2">NL1</strain>
    </source>
</reference>
<keyword evidence="2" id="KW-1185">Reference proteome</keyword>
<accession>A0A218YVR6</accession>
<comment type="caution">
    <text evidence="1">The sequence shown here is derived from an EMBL/GenBank/DDBJ whole genome shotgun (WGS) entry which is preliminary data.</text>
</comment>
<evidence type="ECO:0000313" key="1">
    <source>
        <dbReference type="EMBL" id="OWO99757.1"/>
    </source>
</evidence>
<dbReference type="Proteomes" id="UP000242519">
    <property type="component" value="Unassembled WGS sequence"/>
</dbReference>
<proteinExistence type="predicted"/>
<organism evidence="1 2">
    <name type="scientific">Diplocarpon coronariae</name>
    <dbReference type="NCBI Taxonomy" id="2795749"/>
    <lineage>
        <taxon>Eukaryota</taxon>
        <taxon>Fungi</taxon>
        <taxon>Dikarya</taxon>
        <taxon>Ascomycota</taxon>
        <taxon>Pezizomycotina</taxon>
        <taxon>Leotiomycetes</taxon>
        <taxon>Helotiales</taxon>
        <taxon>Drepanopezizaceae</taxon>
        <taxon>Diplocarpon</taxon>
    </lineage>
</organism>
<gene>
    <name evidence="1" type="ORF">B2J93_6812</name>
</gene>
<dbReference type="EMBL" id="MZNU01000342">
    <property type="protein sequence ID" value="OWO99757.1"/>
    <property type="molecule type" value="Genomic_DNA"/>
</dbReference>
<protein>
    <submittedName>
        <fullName evidence="1">Uncharacterized protein</fullName>
    </submittedName>
</protein>